<sequence length="116" mass="13557">MFERDVSLYLDDILESICAIEDFTRGIDYDFFCTDRKTYSATLREFIVIGEAIAHIPEPVKTAFPSIQWRLIKDFRNFIVHEYFGVDQRIVWDAVRLELPQLHAEMSRLKASLAAP</sequence>
<gene>
    <name evidence="6" type="ORF">DSOUD_2259</name>
</gene>
<dbReference type="InterPro" id="IPR051813">
    <property type="entry name" value="HepT_RNase_toxin"/>
</dbReference>
<keyword evidence="5" id="KW-0378">Hydrolase</keyword>
<name>A0A0M3QG17_9BACT</name>
<evidence type="ECO:0000256" key="4">
    <source>
        <dbReference type="ARBA" id="ARBA00022741"/>
    </source>
</evidence>
<dbReference type="InterPro" id="IPR008201">
    <property type="entry name" value="HepT-like"/>
</dbReference>
<evidence type="ECO:0000256" key="5">
    <source>
        <dbReference type="ARBA" id="ARBA00022801"/>
    </source>
</evidence>
<protein>
    <recommendedName>
        <fullName evidence="8">DUF86 domain-containing protein</fullName>
    </recommendedName>
</protein>
<keyword evidence="7" id="KW-1185">Reference proteome</keyword>
<accession>A0A0M3QG17</accession>
<dbReference type="GO" id="GO:0004540">
    <property type="term" value="F:RNA nuclease activity"/>
    <property type="evidence" value="ECO:0007669"/>
    <property type="project" value="InterPro"/>
</dbReference>
<evidence type="ECO:0000256" key="2">
    <source>
        <dbReference type="ARBA" id="ARBA00022649"/>
    </source>
</evidence>
<keyword evidence="1" id="KW-0597">Phosphoprotein</keyword>
<dbReference type="RefSeq" id="WP_053551068.1">
    <property type="nucleotide sequence ID" value="NZ_CP010802.1"/>
</dbReference>
<organism evidence="6 7">
    <name type="scientific">Desulfuromonas soudanensis</name>
    <dbReference type="NCBI Taxonomy" id="1603606"/>
    <lineage>
        <taxon>Bacteria</taxon>
        <taxon>Pseudomonadati</taxon>
        <taxon>Thermodesulfobacteriota</taxon>
        <taxon>Desulfuromonadia</taxon>
        <taxon>Desulfuromonadales</taxon>
        <taxon>Desulfuromonadaceae</taxon>
        <taxon>Desulfuromonas</taxon>
    </lineage>
</organism>
<dbReference type="GO" id="GO:0000166">
    <property type="term" value="F:nucleotide binding"/>
    <property type="evidence" value="ECO:0007669"/>
    <property type="project" value="UniProtKB-KW"/>
</dbReference>
<keyword evidence="4" id="KW-0547">Nucleotide-binding</keyword>
<evidence type="ECO:0000313" key="7">
    <source>
        <dbReference type="Proteomes" id="UP000057158"/>
    </source>
</evidence>
<dbReference type="GO" id="GO:0110001">
    <property type="term" value="C:toxin-antitoxin complex"/>
    <property type="evidence" value="ECO:0007669"/>
    <property type="project" value="InterPro"/>
</dbReference>
<evidence type="ECO:0000256" key="1">
    <source>
        <dbReference type="ARBA" id="ARBA00022553"/>
    </source>
</evidence>
<dbReference type="KEGG" id="des:DSOUD_2259"/>
<keyword evidence="3" id="KW-0540">Nuclease</keyword>
<dbReference type="OrthoDB" id="9802833at2"/>
<evidence type="ECO:0008006" key="8">
    <source>
        <dbReference type="Google" id="ProtNLM"/>
    </source>
</evidence>
<proteinExistence type="predicted"/>
<dbReference type="PANTHER" id="PTHR34139:SF1">
    <property type="entry name" value="RNASE MJ1380-RELATED"/>
    <property type="match status" value="1"/>
</dbReference>
<dbReference type="AlphaFoldDB" id="A0A0M3QG17"/>
<evidence type="ECO:0000313" key="6">
    <source>
        <dbReference type="EMBL" id="ALC17023.1"/>
    </source>
</evidence>
<dbReference type="EMBL" id="CP010802">
    <property type="protein sequence ID" value="ALC17023.1"/>
    <property type="molecule type" value="Genomic_DNA"/>
</dbReference>
<dbReference type="Proteomes" id="UP000057158">
    <property type="component" value="Chromosome"/>
</dbReference>
<evidence type="ECO:0000256" key="3">
    <source>
        <dbReference type="ARBA" id="ARBA00022722"/>
    </source>
</evidence>
<dbReference type="PATRIC" id="fig|1603606.3.peg.2441"/>
<dbReference type="PANTHER" id="PTHR34139">
    <property type="entry name" value="UPF0331 PROTEIN MJ0127"/>
    <property type="match status" value="1"/>
</dbReference>
<dbReference type="GO" id="GO:0016787">
    <property type="term" value="F:hydrolase activity"/>
    <property type="evidence" value="ECO:0007669"/>
    <property type="project" value="UniProtKB-KW"/>
</dbReference>
<dbReference type="STRING" id="1603606.DSOUD_2259"/>
<keyword evidence="2" id="KW-1277">Toxin-antitoxin system</keyword>
<reference evidence="6 7" key="1">
    <citation type="submission" date="2015-07" db="EMBL/GenBank/DDBJ databases">
        <title>Isolation and Genomic Characterization of a Novel Halophilic Metal-Reducing Deltaproteobacterium from the Deep Subsurface.</title>
        <authorList>
            <person name="Badalamenti J.P."/>
            <person name="Summers Z.M."/>
            <person name="Gralnick J.A."/>
            <person name="Bond D.R."/>
        </authorList>
    </citation>
    <scope>NUCLEOTIDE SEQUENCE [LARGE SCALE GENOMIC DNA]</scope>
    <source>
        <strain evidence="6 7">WTL</strain>
    </source>
</reference>
<dbReference type="Pfam" id="PF01934">
    <property type="entry name" value="HepT-like"/>
    <property type="match status" value="1"/>
</dbReference>